<evidence type="ECO:0000259" key="4">
    <source>
        <dbReference type="Pfam" id="PF07687"/>
    </source>
</evidence>
<keyword evidence="3" id="KW-0378">Hydrolase</keyword>
<evidence type="ECO:0000313" key="5">
    <source>
        <dbReference type="EMBL" id="QDL92249.1"/>
    </source>
</evidence>
<accession>A0A5B8FZN3</accession>
<dbReference type="NCBIfam" id="NF006579">
    <property type="entry name" value="PRK09104.1"/>
    <property type="match status" value="1"/>
</dbReference>
<reference evidence="5 6" key="1">
    <citation type="submission" date="2019-06" db="EMBL/GenBank/DDBJ databases">
        <title>Genome sequence of Rhodobacteraceae bacterium D4M1.</title>
        <authorList>
            <person name="Cao J."/>
        </authorList>
    </citation>
    <scope>NUCLEOTIDE SEQUENCE [LARGE SCALE GENOMIC DNA]</scope>
    <source>
        <strain evidence="5 6">D4M1</strain>
    </source>
</reference>
<dbReference type="Pfam" id="PF07687">
    <property type="entry name" value="M20_dimer"/>
    <property type="match status" value="1"/>
</dbReference>
<dbReference type="PANTHER" id="PTHR43270">
    <property type="entry name" value="BETA-ALA-HIS DIPEPTIDASE"/>
    <property type="match status" value="1"/>
</dbReference>
<dbReference type="Proteomes" id="UP000305888">
    <property type="component" value="Chromosome"/>
</dbReference>
<dbReference type="NCBIfam" id="NF006053">
    <property type="entry name" value="PRK08201.1"/>
    <property type="match status" value="1"/>
</dbReference>
<evidence type="ECO:0000256" key="3">
    <source>
        <dbReference type="ARBA" id="ARBA00022801"/>
    </source>
</evidence>
<keyword evidence="6" id="KW-1185">Reference proteome</keyword>
<dbReference type="InterPro" id="IPR051458">
    <property type="entry name" value="Cyt/Met_Dipeptidase"/>
</dbReference>
<dbReference type="EMBL" id="CP040818">
    <property type="protein sequence ID" value="QDL92249.1"/>
    <property type="molecule type" value="Genomic_DNA"/>
</dbReference>
<dbReference type="GO" id="GO:0008233">
    <property type="term" value="F:peptidase activity"/>
    <property type="evidence" value="ECO:0007669"/>
    <property type="project" value="UniProtKB-KW"/>
</dbReference>
<protein>
    <submittedName>
        <fullName evidence="5">Dipeptidase</fullName>
    </submittedName>
</protein>
<proteinExistence type="predicted"/>
<sequence length="459" mass="49666">MSQLDDVLAHIDADQPQALERLFDLLRMESISTDPAYAAECEKAADWLVEDLKSLGFEATRHDTPGRPMVVAHSGGSGKHLLFYGHYDVQPVDPLELWTRPPFEPMIEDTPHGQVIRARGASDDKGQLMTFLEACRAWKAVTGALPANITILFEGEEESGSPSLIPFLEAHAEELKAELALVCDTGMLDRDTPAIATRLRGMLGEQITVKAASKDLHSGAFGGPAANPIRVLAKILAGLHDTEGRVTLPGFYDGVADLPAEIKAQWDALNFDGEAFLGEVGLKVPAGEQGYSALEQIWSRPTLEFNGIIGGYTGEGFKTVLPAQASAKVSMRLVSQQDPMTLRAALRAYVESCLPADVTVEYKPHGGSMATELPTDTPEFTAAQAALTEEWATEAVFSGMGGSIPIVGHFRKILGMNSLMVGFGLDDDQIHSPNEKYELRSFHKGTRSWARILEALAKA</sequence>
<dbReference type="GO" id="GO:0006508">
    <property type="term" value="P:proteolysis"/>
    <property type="evidence" value="ECO:0007669"/>
    <property type="project" value="UniProtKB-KW"/>
</dbReference>
<dbReference type="Gene3D" id="3.40.630.10">
    <property type="entry name" value="Zn peptidases"/>
    <property type="match status" value="1"/>
</dbReference>
<dbReference type="Gene3D" id="3.30.70.360">
    <property type="match status" value="1"/>
</dbReference>
<organism evidence="5 6">
    <name type="scientific">Paroceanicella profunda</name>
    <dbReference type="NCBI Taxonomy" id="2579971"/>
    <lineage>
        <taxon>Bacteria</taxon>
        <taxon>Pseudomonadati</taxon>
        <taxon>Pseudomonadota</taxon>
        <taxon>Alphaproteobacteria</taxon>
        <taxon>Rhodobacterales</taxon>
        <taxon>Paracoccaceae</taxon>
        <taxon>Paroceanicella</taxon>
    </lineage>
</organism>
<dbReference type="SUPFAM" id="SSF53187">
    <property type="entry name" value="Zn-dependent exopeptidases"/>
    <property type="match status" value="1"/>
</dbReference>
<keyword evidence="2" id="KW-0479">Metal-binding</keyword>
<dbReference type="GO" id="GO:0046872">
    <property type="term" value="F:metal ion binding"/>
    <property type="evidence" value="ECO:0007669"/>
    <property type="project" value="UniProtKB-KW"/>
</dbReference>
<evidence type="ECO:0000313" key="6">
    <source>
        <dbReference type="Proteomes" id="UP000305888"/>
    </source>
</evidence>
<dbReference type="KEGG" id="ppru:FDP22_10950"/>
<dbReference type="InterPro" id="IPR011650">
    <property type="entry name" value="Peptidase_M20_dimer"/>
</dbReference>
<dbReference type="InterPro" id="IPR002933">
    <property type="entry name" value="Peptidase_M20"/>
</dbReference>
<dbReference type="OrthoDB" id="9761532at2"/>
<dbReference type="AlphaFoldDB" id="A0A5B8FZN3"/>
<dbReference type="PANTHER" id="PTHR43270:SF12">
    <property type="entry name" value="SUCCINYL-DIAMINOPIMELATE DESUCCINYLASE"/>
    <property type="match status" value="1"/>
</dbReference>
<feature type="domain" description="Peptidase M20 dimerisation" evidence="4">
    <location>
        <begin position="199"/>
        <end position="354"/>
    </location>
</feature>
<keyword evidence="1" id="KW-0645">Protease</keyword>
<dbReference type="Pfam" id="PF01546">
    <property type="entry name" value="Peptidase_M20"/>
    <property type="match status" value="1"/>
</dbReference>
<dbReference type="RefSeq" id="WP_138572893.1">
    <property type="nucleotide sequence ID" value="NZ_CP040818.1"/>
</dbReference>
<name>A0A5B8FZN3_9RHOB</name>
<evidence type="ECO:0000256" key="2">
    <source>
        <dbReference type="ARBA" id="ARBA00022723"/>
    </source>
</evidence>
<evidence type="ECO:0000256" key="1">
    <source>
        <dbReference type="ARBA" id="ARBA00022670"/>
    </source>
</evidence>
<gene>
    <name evidence="5" type="ORF">FDP22_10950</name>
</gene>